<dbReference type="AlphaFoldDB" id="A0A327R2W7"/>
<evidence type="ECO:0000313" key="3">
    <source>
        <dbReference type="Proteomes" id="UP000249547"/>
    </source>
</evidence>
<evidence type="ECO:0000259" key="1">
    <source>
        <dbReference type="Pfam" id="PF00144"/>
    </source>
</evidence>
<dbReference type="PANTHER" id="PTHR46825:SF9">
    <property type="entry name" value="BETA-LACTAMASE-RELATED DOMAIN-CONTAINING PROTEIN"/>
    <property type="match status" value="1"/>
</dbReference>
<dbReference type="InterPro" id="IPR012338">
    <property type="entry name" value="Beta-lactam/transpept-like"/>
</dbReference>
<dbReference type="Gene3D" id="3.40.710.10">
    <property type="entry name" value="DD-peptidase/beta-lactamase superfamily"/>
    <property type="match status" value="1"/>
</dbReference>
<dbReference type="Pfam" id="PF00144">
    <property type="entry name" value="Beta-lactamase"/>
    <property type="match status" value="1"/>
</dbReference>
<evidence type="ECO:0000313" key="2">
    <source>
        <dbReference type="EMBL" id="RAJ11179.1"/>
    </source>
</evidence>
<dbReference type="PANTHER" id="PTHR46825">
    <property type="entry name" value="D-ALANYL-D-ALANINE-CARBOXYPEPTIDASE/ENDOPEPTIDASE AMPH"/>
    <property type="match status" value="1"/>
</dbReference>
<sequence length="372" mass="41929">MYIWSVKKTFEIMLKTPIQYILLYFLIIFTNNTFAQSLDKQIDSIILSTFNDKDGPGGVFMVAQNGKPIYQKGFGKANLELDVPLSPAHVFQLGSMTKQFTAVAILLLEQQGKLSVQDPIIKFINDYPNGQHITIHHLLTHTAGIKDFTKMKTLPSIAQKEMTPRMMIDFFKDEPVDFLPGEKFDYNNSGYVILGYIIEMVAKEKYEDFIQQYIFNPAGMHQSYYASDRKVIPNRASGYHKKQWGYVNKTAISFSVPFSSGALMSTLADLLKWQQALNTDLILNKTGRAKAFRTYQLNNGSGFTYGYGWHIKNIEGVPTREHGGSVFGFKTMGIYIPSADIYVVGMSNCDCFSPTTVTGQVAALVLKQSQQK</sequence>
<feature type="domain" description="Beta-lactamase-related" evidence="1">
    <location>
        <begin position="53"/>
        <end position="350"/>
    </location>
</feature>
<name>A0A327R2W7_9BACT</name>
<gene>
    <name evidence="2" type="ORF">LX64_00787</name>
</gene>
<dbReference type="InterPro" id="IPR050491">
    <property type="entry name" value="AmpC-like"/>
</dbReference>
<dbReference type="SUPFAM" id="SSF56601">
    <property type="entry name" value="beta-lactamase/transpeptidase-like"/>
    <property type="match status" value="1"/>
</dbReference>
<dbReference type="Proteomes" id="UP000249547">
    <property type="component" value="Unassembled WGS sequence"/>
</dbReference>
<proteinExistence type="predicted"/>
<organism evidence="2 3">
    <name type="scientific">Chitinophaga skermanii</name>
    <dbReference type="NCBI Taxonomy" id="331697"/>
    <lineage>
        <taxon>Bacteria</taxon>
        <taxon>Pseudomonadati</taxon>
        <taxon>Bacteroidota</taxon>
        <taxon>Chitinophagia</taxon>
        <taxon>Chitinophagales</taxon>
        <taxon>Chitinophagaceae</taxon>
        <taxon>Chitinophaga</taxon>
    </lineage>
</organism>
<keyword evidence="3" id="KW-1185">Reference proteome</keyword>
<protein>
    <submittedName>
        <fullName evidence="2">CubicO group peptidase (Beta-lactamase class C family)</fullName>
    </submittedName>
</protein>
<dbReference type="InterPro" id="IPR001466">
    <property type="entry name" value="Beta-lactam-related"/>
</dbReference>
<reference evidence="2 3" key="1">
    <citation type="submission" date="2018-06" db="EMBL/GenBank/DDBJ databases">
        <title>Genomic Encyclopedia of Archaeal and Bacterial Type Strains, Phase II (KMG-II): from individual species to whole genera.</title>
        <authorList>
            <person name="Goeker M."/>
        </authorList>
    </citation>
    <scope>NUCLEOTIDE SEQUENCE [LARGE SCALE GENOMIC DNA]</scope>
    <source>
        <strain evidence="2 3">DSM 23857</strain>
    </source>
</reference>
<dbReference type="EMBL" id="QLLL01000001">
    <property type="protein sequence ID" value="RAJ11179.1"/>
    <property type="molecule type" value="Genomic_DNA"/>
</dbReference>
<comment type="caution">
    <text evidence="2">The sequence shown here is derived from an EMBL/GenBank/DDBJ whole genome shotgun (WGS) entry which is preliminary data.</text>
</comment>
<accession>A0A327R2W7</accession>